<name>A0AAU8JDY2_9CYAN</name>
<dbReference type="RefSeq" id="WP_354635353.1">
    <property type="nucleotide sequence ID" value="NZ_CP159837.1"/>
</dbReference>
<dbReference type="PANTHER" id="PTHR43019">
    <property type="entry name" value="SERINE ENDOPROTEASE DEGS"/>
    <property type="match status" value="1"/>
</dbReference>
<dbReference type="AlphaFoldDB" id="A0AAU8JDY2"/>
<sequence>MAIYWKEKLPPMSAIALITSLLLTLPGDMPRKTPELISVKADPPLLVVDRLQQQAWAITIRVLSTSPLGSGFVIQKQGSVYTVVTNQHVLRGGKPPYRVQMPDGQIYLADVVTGVDLSAYDLALLQFRSPNVVYAVARLPTPPTPPYQGGARGGLSVGDEVFAAGFPARQILSDPLTPPLLRGVGGDRQGWEEIPPNPPFLRGGLKPTPPLLKGAFPLTPPLLRGGLKPTPPLLKGGFPLTPPLLRGVGGDRQGWEEIPPNPPLKRGGLKPTPPLLKGAFPLTPPLLRGAGGDLPGFAFRPGRITLILDRPLEDGYQIGSNNDVEKGMSGGPLLNSRGEVVGINGIHAYPLWDATELYADGSEPCPPLQDFIARSSWAIPIEVLSTVVAKTADNSFPLLLEDLAFPAIDESQQRYTPYFILQMQLAAEAAKNCVP</sequence>
<dbReference type="PANTHER" id="PTHR43019:SF23">
    <property type="entry name" value="PROTEASE DO-LIKE 5, CHLOROPLASTIC"/>
    <property type="match status" value="1"/>
</dbReference>
<gene>
    <name evidence="1" type="ORF">ABWT76_005763</name>
</gene>
<dbReference type="InterPro" id="IPR043504">
    <property type="entry name" value="Peptidase_S1_PA_chymotrypsin"/>
</dbReference>
<dbReference type="SUPFAM" id="SSF50494">
    <property type="entry name" value="Trypsin-like serine proteases"/>
    <property type="match status" value="1"/>
</dbReference>
<dbReference type="EMBL" id="CP159837">
    <property type="protein sequence ID" value="XCM36963.1"/>
    <property type="molecule type" value="Genomic_DNA"/>
</dbReference>
<dbReference type="InterPro" id="IPR009003">
    <property type="entry name" value="Peptidase_S1_PA"/>
</dbReference>
<accession>A0AAU8JDY2</accession>
<proteinExistence type="predicted"/>
<protein>
    <submittedName>
        <fullName evidence="1">Trypsin-like peptidase domain-containing protein</fullName>
    </submittedName>
</protein>
<reference evidence="1" key="1">
    <citation type="submission" date="2024-07" db="EMBL/GenBank/DDBJ databases">
        <authorList>
            <person name="Kim Y.J."/>
            <person name="Jeong J.Y."/>
        </authorList>
    </citation>
    <scope>NUCLEOTIDE SEQUENCE</scope>
    <source>
        <strain evidence="1">GIHE-MW2</strain>
    </source>
</reference>
<organism evidence="1">
    <name type="scientific">Planktothricoides raciborskii GIHE-MW2</name>
    <dbReference type="NCBI Taxonomy" id="2792601"/>
    <lineage>
        <taxon>Bacteria</taxon>
        <taxon>Bacillati</taxon>
        <taxon>Cyanobacteriota</taxon>
        <taxon>Cyanophyceae</taxon>
        <taxon>Oscillatoriophycideae</taxon>
        <taxon>Oscillatoriales</taxon>
        <taxon>Oscillatoriaceae</taxon>
        <taxon>Planktothricoides</taxon>
    </lineage>
</organism>
<dbReference type="Gene3D" id="2.40.10.10">
    <property type="entry name" value="Trypsin-like serine proteases"/>
    <property type="match status" value="1"/>
</dbReference>
<evidence type="ECO:0000313" key="1">
    <source>
        <dbReference type="EMBL" id="XCM36963.1"/>
    </source>
</evidence>
<dbReference type="Pfam" id="PF13365">
    <property type="entry name" value="Trypsin_2"/>
    <property type="match status" value="1"/>
</dbReference>
<dbReference type="Gene3D" id="2.40.10.120">
    <property type="match status" value="1"/>
</dbReference>